<comment type="similarity">
    <text evidence="2 8">Belongs to the Casparian strip membrane proteins (CASP) family.</text>
</comment>
<evidence type="ECO:0000256" key="1">
    <source>
        <dbReference type="ARBA" id="ARBA00004651"/>
    </source>
</evidence>
<evidence type="ECO:0000313" key="11">
    <source>
        <dbReference type="Proteomes" id="UP001293593"/>
    </source>
</evidence>
<keyword evidence="7 8" id="KW-0472">Membrane</keyword>
<accession>A0AAE1TEC1</accession>
<dbReference type="PANTHER" id="PTHR33573:SF17">
    <property type="entry name" value="CASP-LIKE PROTEIN 4D1"/>
    <property type="match status" value="1"/>
</dbReference>
<proteinExistence type="inferred from homology"/>
<feature type="transmembrane region" description="Helical" evidence="8">
    <location>
        <begin position="102"/>
        <end position="119"/>
    </location>
</feature>
<feature type="transmembrane region" description="Helical" evidence="8">
    <location>
        <begin position="154"/>
        <end position="177"/>
    </location>
</feature>
<keyword evidence="6 8" id="KW-1133">Transmembrane helix</keyword>
<keyword evidence="5 8" id="KW-0812">Transmembrane</keyword>
<evidence type="ECO:0000256" key="3">
    <source>
        <dbReference type="ARBA" id="ARBA00011489"/>
    </source>
</evidence>
<name>A0AAE1TEC1_9FABA</name>
<evidence type="ECO:0000313" key="10">
    <source>
        <dbReference type="EMBL" id="KAK4280625.1"/>
    </source>
</evidence>
<dbReference type="InterPro" id="IPR006459">
    <property type="entry name" value="CASP/CASPL"/>
</dbReference>
<dbReference type="Pfam" id="PF04535">
    <property type="entry name" value="CASP_dom"/>
    <property type="match status" value="1"/>
</dbReference>
<evidence type="ECO:0000256" key="6">
    <source>
        <dbReference type="ARBA" id="ARBA00022989"/>
    </source>
</evidence>
<evidence type="ECO:0000256" key="2">
    <source>
        <dbReference type="ARBA" id="ARBA00007651"/>
    </source>
</evidence>
<keyword evidence="4 8" id="KW-1003">Cell membrane</keyword>
<organism evidence="10 11">
    <name type="scientific">Acacia crassicarpa</name>
    <name type="common">northern wattle</name>
    <dbReference type="NCBI Taxonomy" id="499986"/>
    <lineage>
        <taxon>Eukaryota</taxon>
        <taxon>Viridiplantae</taxon>
        <taxon>Streptophyta</taxon>
        <taxon>Embryophyta</taxon>
        <taxon>Tracheophyta</taxon>
        <taxon>Spermatophyta</taxon>
        <taxon>Magnoliopsida</taxon>
        <taxon>eudicotyledons</taxon>
        <taxon>Gunneridae</taxon>
        <taxon>Pentapetalae</taxon>
        <taxon>rosids</taxon>
        <taxon>fabids</taxon>
        <taxon>Fabales</taxon>
        <taxon>Fabaceae</taxon>
        <taxon>Caesalpinioideae</taxon>
        <taxon>mimosoid clade</taxon>
        <taxon>Acacieae</taxon>
        <taxon>Acacia</taxon>
    </lineage>
</organism>
<evidence type="ECO:0000256" key="8">
    <source>
        <dbReference type="RuleBase" id="RU361233"/>
    </source>
</evidence>
<dbReference type="AlphaFoldDB" id="A0AAE1TEC1"/>
<keyword evidence="11" id="KW-1185">Reference proteome</keyword>
<dbReference type="EMBL" id="JAWXYG010000002">
    <property type="protein sequence ID" value="KAK4280625.1"/>
    <property type="molecule type" value="Genomic_DNA"/>
</dbReference>
<feature type="domain" description="Casparian strip membrane protein" evidence="9">
    <location>
        <begin position="5"/>
        <end position="129"/>
    </location>
</feature>
<gene>
    <name evidence="10" type="ORF">QN277_012227</name>
</gene>
<evidence type="ECO:0000256" key="5">
    <source>
        <dbReference type="ARBA" id="ARBA00022692"/>
    </source>
</evidence>
<dbReference type="PANTHER" id="PTHR33573">
    <property type="entry name" value="CASP-LIKE PROTEIN 4A4"/>
    <property type="match status" value="1"/>
</dbReference>
<feature type="transmembrane region" description="Helical" evidence="8">
    <location>
        <begin position="12"/>
        <end position="37"/>
    </location>
</feature>
<dbReference type="GO" id="GO:0005886">
    <property type="term" value="C:plasma membrane"/>
    <property type="evidence" value="ECO:0007669"/>
    <property type="project" value="UniProtKB-SubCell"/>
</dbReference>
<comment type="caution">
    <text evidence="10">The sequence shown here is derived from an EMBL/GenBank/DDBJ whole genome shotgun (WGS) entry which is preliminary data.</text>
</comment>
<comment type="subunit">
    <text evidence="3 8">Homodimer and heterodimers.</text>
</comment>
<dbReference type="NCBIfam" id="TIGR01569">
    <property type="entry name" value="A_tha_TIGR01569"/>
    <property type="match status" value="1"/>
</dbReference>
<feature type="transmembrane region" description="Helical" evidence="8">
    <location>
        <begin position="57"/>
        <end position="81"/>
    </location>
</feature>
<evidence type="ECO:0000259" key="9">
    <source>
        <dbReference type="Pfam" id="PF04535"/>
    </source>
</evidence>
<protein>
    <recommendedName>
        <fullName evidence="8">CASP-like protein</fullName>
    </recommendedName>
</protein>
<dbReference type="Proteomes" id="UP001293593">
    <property type="component" value="Unassembled WGS sequence"/>
</dbReference>
<evidence type="ECO:0000256" key="4">
    <source>
        <dbReference type="ARBA" id="ARBA00022475"/>
    </source>
</evidence>
<dbReference type="InterPro" id="IPR006702">
    <property type="entry name" value="CASP_dom"/>
</dbReference>
<reference evidence="10" key="1">
    <citation type="submission" date="2023-10" db="EMBL/GenBank/DDBJ databases">
        <title>Chromosome-level genome of the transformable northern wattle, Acacia crassicarpa.</title>
        <authorList>
            <person name="Massaro I."/>
            <person name="Sinha N.R."/>
            <person name="Poethig S."/>
            <person name="Leichty A.R."/>
        </authorList>
    </citation>
    <scope>NUCLEOTIDE SEQUENCE</scope>
    <source>
        <strain evidence="10">Acra3RX</strain>
        <tissue evidence="10">Leaf</tissue>
    </source>
</reference>
<evidence type="ECO:0000256" key="7">
    <source>
        <dbReference type="ARBA" id="ARBA00023136"/>
    </source>
</evidence>
<sequence>MVSQGVTSSMLVLRIIALAASVVTIALMVTNNAKYYIPFFDIALLDVKFQDFMAFRYVVAVAAISAAYGIIQLPFALYYAVKQKRLVRNAFFPNFDFYGDKVISLLLATAIGAGIGVAYEAKKSFETSNFSGSGLDRRTIDILNSKVFKFYDRAIIASSVLALACLCMAIVSVLSSINYSRRR</sequence>
<comment type="subcellular location">
    <subcellularLocation>
        <location evidence="1 8">Cell membrane</location>
        <topology evidence="1 8">Multi-pass membrane protein</topology>
    </subcellularLocation>
</comment>